<reference evidence="2" key="1">
    <citation type="journal article" date="2012" name="MBio">
        <title>Comparative genome analysis of Trichophyton rubrum and related dermatophytes reveals candidate genes involved in infection.</title>
        <authorList>
            <person name="Martinez D.A."/>
            <person name="Oliver B.G."/>
            <person name="Graeser Y."/>
            <person name="Goldberg J.M."/>
            <person name="Li W."/>
            <person name="Martinez-Rossi N.M."/>
            <person name="Monod M."/>
            <person name="Shelest E."/>
            <person name="Barton R.C."/>
            <person name="Birch E."/>
            <person name="Brakhage A.A."/>
            <person name="Chen Z."/>
            <person name="Gurr S.J."/>
            <person name="Heiman D."/>
            <person name="Heitman J."/>
            <person name="Kosti I."/>
            <person name="Rossi A."/>
            <person name="Saif S."/>
            <person name="Samalova M."/>
            <person name="Saunders C.W."/>
            <person name="Shea T."/>
            <person name="Summerbell R.C."/>
            <person name="Xu J."/>
            <person name="Young S."/>
            <person name="Zeng Q."/>
            <person name="Birren B.W."/>
            <person name="Cuomo C.A."/>
            <person name="White T.C."/>
        </authorList>
    </citation>
    <scope>NUCLEOTIDE SEQUENCE [LARGE SCALE GENOMIC DNA]</scope>
    <source>
        <strain evidence="2">ATCC MYA-4604 / CBS 118893</strain>
    </source>
</reference>
<dbReference type="HOGENOM" id="CLU_1937626_0_0_1"/>
<dbReference type="InParanoid" id="E5R3K8"/>
<dbReference type="GeneID" id="10031396"/>
<keyword evidence="2" id="KW-1185">Reference proteome</keyword>
<dbReference type="Proteomes" id="UP000002669">
    <property type="component" value="Unassembled WGS sequence"/>
</dbReference>
<proteinExistence type="predicted"/>
<dbReference type="AlphaFoldDB" id="E5R3K8"/>
<accession>E5R3K8</accession>
<dbReference type="EMBL" id="DS989822">
    <property type="protein sequence ID" value="EFQ97132.1"/>
    <property type="molecule type" value="Genomic_DNA"/>
</dbReference>
<organism evidence="2">
    <name type="scientific">Arthroderma gypseum (strain ATCC MYA-4604 / CBS 118893)</name>
    <name type="common">Microsporum gypseum</name>
    <dbReference type="NCBI Taxonomy" id="535722"/>
    <lineage>
        <taxon>Eukaryota</taxon>
        <taxon>Fungi</taxon>
        <taxon>Dikarya</taxon>
        <taxon>Ascomycota</taxon>
        <taxon>Pezizomycotina</taxon>
        <taxon>Eurotiomycetes</taxon>
        <taxon>Eurotiomycetidae</taxon>
        <taxon>Onygenales</taxon>
        <taxon>Arthrodermataceae</taxon>
        <taxon>Nannizzia</taxon>
    </lineage>
</organism>
<protein>
    <submittedName>
        <fullName evidence="1">Uncharacterized protein</fullName>
    </submittedName>
</protein>
<sequence>MTLEPFFLSQLASVDRSPCFLPRCSLYWYLDTVRMIIFTRITYFIHQYLDTEMLTFLPPRLSTGYNHSRLLEDGSVAEHILCKIYSQLRLATLQRALNAGYKKVGLDDDGQKLCQTPRRRRGSRGEELLG</sequence>
<gene>
    <name evidence="1" type="ORF">MGYG_00175</name>
</gene>
<evidence type="ECO:0000313" key="2">
    <source>
        <dbReference type="Proteomes" id="UP000002669"/>
    </source>
</evidence>
<evidence type="ECO:0000313" key="1">
    <source>
        <dbReference type="EMBL" id="EFQ97132.1"/>
    </source>
</evidence>
<dbReference type="VEuPathDB" id="FungiDB:MGYG_00175"/>
<name>E5R3K8_ARTGP</name>
<dbReference type="RefSeq" id="XP_003176084.1">
    <property type="nucleotide sequence ID" value="XM_003176036.1"/>
</dbReference>